<evidence type="ECO:0000256" key="9">
    <source>
        <dbReference type="ARBA" id="ARBA00024069"/>
    </source>
</evidence>
<comment type="catalytic activity">
    <reaction evidence="1">
        <text>a fatty acyl-[ACP] + phosphate = an acyl phosphate + holo-[ACP]</text>
        <dbReference type="Rhea" id="RHEA:42292"/>
        <dbReference type="Rhea" id="RHEA-COMP:9685"/>
        <dbReference type="Rhea" id="RHEA-COMP:14125"/>
        <dbReference type="ChEBI" id="CHEBI:43474"/>
        <dbReference type="ChEBI" id="CHEBI:59918"/>
        <dbReference type="ChEBI" id="CHEBI:64479"/>
        <dbReference type="ChEBI" id="CHEBI:138651"/>
        <dbReference type="EC" id="2.3.1.274"/>
    </reaction>
</comment>
<dbReference type="EMBL" id="BARU01018290">
    <property type="protein sequence ID" value="GAH54740.1"/>
    <property type="molecule type" value="Genomic_DNA"/>
</dbReference>
<comment type="subcellular location">
    <subcellularLocation>
        <location evidence="2">Cytoplasm</location>
    </subcellularLocation>
</comment>
<keyword evidence="4" id="KW-0444">Lipid biosynthesis</keyword>
<keyword evidence="5" id="KW-0808">Transferase</keyword>
<dbReference type="GO" id="GO:0005737">
    <property type="term" value="C:cytoplasm"/>
    <property type="evidence" value="ECO:0007669"/>
    <property type="project" value="UniProtKB-SubCell"/>
</dbReference>
<evidence type="ECO:0000256" key="4">
    <source>
        <dbReference type="ARBA" id="ARBA00022516"/>
    </source>
</evidence>
<feature type="non-terminal residue" evidence="11">
    <location>
        <position position="100"/>
    </location>
</feature>
<keyword evidence="8" id="KW-1208">Phospholipid metabolism</keyword>
<evidence type="ECO:0000256" key="8">
    <source>
        <dbReference type="ARBA" id="ARBA00023264"/>
    </source>
</evidence>
<evidence type="ECO:0000256" key="6">
    <source>
        <dbReference type="ARBA" id="ARBA00023098"/>
    </source>
</evidence>
<sequence length="100" mass="10913">MRIGIDVMGGDYAPEATVLGAILALKELTPNDKLVLIGDERRIQGILEREHVPSSRFDIAHTEVFIEMGDHPAKAWALKTNSSISIGYKLLKNGEIDGLA</sequence>
<dbReference type="Pfam" id="PF02504">
    <property type="entry name" value="FA_synthesis"/>
    <property type="match status" value="1"/>
</dbReference>
<dbReference type="GO" id="GO:0043811">
    <property type="term" value="F:phosphate:acyl-[acyl carrier protein] acyltransferase activity"/>
    <property type="evidence" value="ECO:0007669"/>
    <property type="project" value="UniProtKB-EC"/>
</dbReference>
<name>X1HCC9_9ZZZZ</name>
<dbReference type="PANTHER" id="PTHR30100:SF1">
    <property type="entry name" value="PHOSPHATE ACYLTRANSFERASE"/>
    <property type="match status" value="1"/>
</dbReference>
<accession>X1HCC9</accession>
<dbReference type="InterPro" id="IPR003664">
    <property type="entry name" value="FA_synthesis"/>
</dbReference>
<proteinExistence type="predicted"/>
<dbReference type="SUPFAM" id="SSF53659">
    <property type="entry name" value="Isocitrate/Isopropylmalate dehydrogenase-like"/>
    <property type="match status" value="1"/>
</dbReference>
<gene>
    <name evidence="11" type="ORF">S03H2_30247</name>
</gene>
<dbReference type="InterPro" id="IPR012281">
    <property type="entry name" value="Phospholipid_synth_PlsX-like"/>
</dbReference>
<evidence type="ECO:0000256" key="7">
    <source>
        <dbReference type="ARBA" id="ARBA00023209"/>
    </source>
</evidence>
<keyword evidence="6" id="KW-0443">Lipid metabolism</keyword>
<evidence type="ECO:0000256" key="1">
    <source>
        <dbReference type="ARBA" id="ARBA00001232"/>
    </source>
</evidence>
<evidence type="ECO:0000256" key="10">
    <source>
        <dbReference type="ARBA" id="ARBA00046608"/>
    </source>
</evidence>
<evidence type="ECO:0000256" key="3">
    <source>
        <dbReference type="ARBA" id="ARBA00022490"/>
    </source>
</evidence>
<keyword evidence="7" id="KW-0594">Phospholipid biosynthesis</keyword>
<evidence type="ECO:0000256" key="2">
    <source>
        <dbReference type="ARBA" id="ARBA00004496"/>
    </source>
</evidence>
<dbReference type="Gene3D" id="3.40.718.10">
    <property type="entry name" value="Isopropylmalate Dehydrogenase"/>
    <property type="match status" value="1"/>
</dbReference>
<comment type="caution">
    <text evidence="11">The sequence shown here is derived from an EMBL/GenBank/DDBJ whole genome shotgun (WGS) entry which is preliminary data.</text>
</comment>
<dbReference type="GO" id="GO:0006633">
    <property type="term" value="P:fatty acid biosynthetic process"/>
    <property type="evidence" value="ECO:0007669"/>
    <property type="project" value="InterPro"/>
</dbReference>
<reference evidence="11" key="1">
    <citation type="journal article" date="2014" name="Front. Microbiol.">
        <title>High frequency of phylogenetically diverse reductive dehalogenase-homologous genes in deep subseafloor sedimentary metagenomes.</title>
        <authorList>
            <person name="Kawai M."/>
            <person name="Futagami T."/>
            <person name="Toyoda A."/>
            <person name="Takaki Y."/>
            <person name="Nishi S."/>
            <person name="Hori S."/>
            <person name="Arai W."/>
            <person name="Tsubouchi T."/>
            <person name="Morono Y."/>
            <person name="Uchiyama I."/>
            <person name="Ito T."/>
            <person name="Fujiyama A."/>
            <person name="Inagaki F."/>
            <person name="Takami H."/>
        </authorList>
    </citation>
    <scope>NUCLEOTIDE SEQUENCE</scope>
    <source>
        <strain evidence="11">Expedition CK06-06</strain>
    </source>
</reference>
<dbReference type="PANTHER" id="PTHR30100">
    <property type="entry name" value="FATTY ACID/PHOSPHOLIPID SYNTHESIS PROTEIN PLSX"/>
    <property type="match status" value="1"/>
</dbReference>
<evidence type="ECO:0000256" key="5">
    <source>
        <dbReference type="ARBA" id="ARBA00022679"/>
    </source>
</evidence>
<keyword evidence="3" id="KW-0963">Cytoplasm</keyword>
<dbReference type="EC" id="2.3.1.274" evidence="9"/>
<dbReference type="GO" id="GO:0008654">
    <property type="term" value="P:phospholipid biosynthetic process"/>
    <property type="evidence" value="ECO:0007669"/>
    <property type="project" value="UniProtKB-KW"/>
</dbReference>
<dbReference type="AlphaFoldDB" id="X1HCC9"/>
<protein>
    <recommendedName>
        <fullName evidence="9">phosphate acyltransferase</fullName>
        <ecNumber evidence="9">2.3.1.274</ecNumber>
    </recommendedName>
</protein>
<comment type="subunit">
    <text evidence="10">Homodimer. Probably interacts with PlsY.</text>
</comment>
<organism evidence="11">
    <name type="scientific">marine sediment metagenome</name>
    <dbReference type="NCBI Taxonomy" id="412755"/>
    <lineage>
        <taxon>unclassified sequences</taxon>
        <taxon>metagenomes</taxon>
        <taxon>ecological metagenomes</taxon>
    </lineage>
</organism>
<evidence type="ECO:0000313" key="11">
    <source>
        <dbReference type="EMBL" id="GAH54740.1"/>
    </source>
</evidence>